<comment type="caution">
    <text evidence="3">The sequence shown here is derived from an EMBL/GenBank/DDBJ whole genome shotgun (WGS) entry which is preliminary data.</text>
</comment>
<comment type="similarity">
    <text evidence="1">Belongs to the sulfur carrier protein TusA family.</text>
</comment>
<evidence type="ECO:0000313" key="3">
    <source>
        <dbReference type="EMBL" id="MCP8898760.1"/>
    </source>
</evidence>
<dbReference type="Gene3D" id="3.30.110.40">
    <property type="entry name" value="TusA-like domain"/>
    <property type="match status" value="1"/>
</dbReference>
<dbReference type="RefSeq" id="WP_253967029.1">
    <property type="nucleotide sequence ID" value="NZ_JAMFTH010000001.1"/>
</dbReference>
<dbReference type="InterPro" id="IPR036868">
    <property type="entry name" value="TusA-like_sf"/>
</dbReference>
<reference evidence="3" key="2">
    <citation type="submission" date="2023-01" db="EMBL/GenBank/DDBJ databases">
        <title>Gilvimarinus xylanilyticus HB14 isolated from Caulerpa lentillifera aquaculture base in Hainan, China.</title>
        <authorList>
            <person name="Zhang Y.-J."/>
        </authorList>
    </citation>
    <scope>NUCLEOTIDE SEQUENCE</scope>
    <source>
        <strain evidence="3">HB14</strain>
    </source>
</reference>
<keyword evidence="4" id="KW-1185">Reference proteome</keyword>
<proteinExistence type="inferred from homology"/>
<evidence type="ECO:0000313" key="4">
    <source>
        <dbReference type="Proteomes" id="UP001139319"/>
    </source>
</evidence>
<dbReference type="PANTHER" id="PTHR33279">
    <property type="entry name" value="SULFUR CARRIER PROTEIN YEDF-RELATED"/>
    <property type="match status" value="1"/>
</dbReference>
<protein>
    <submittedName>
        <fullName evidence="3">Sulfurtransferase TusA family protein</fullName>
    </submittedName>
</protein>
<dbReference type="SUPFAM" id="SSF64307">
    <property type="entry name" value="SirA-like"/>
    <property type="match status" value="1"/>
</dbReference>
<sequence length="95" mass="10673">MTEMMNTGSLAADETVDARQLPCPMPLLRAKQALNRMPAGAVLCLMATDKGSVRDVRAFCELAGHELLAQNERDGEFVHWLRKKHDQHQQNSQRS</sequence>
<dbReference type="CDD" id="cd00291">
    <property type="entry name" value="SirA_YedF_YeeD"/>
    <property type="match status" value="1"/>
</dbReference>
<dbReference type="Pfam" id="PF01206">
    <property type="entry name" value="TusA"/>
    <property type="match status" value="1"/>
</dbReference>
<dbReference type="AlphaFoldDB" id="A0A9X2I1S3"/>
<dbReference type="PANTHER" id="PTHR33279:SF2">
    <property type="entry name" value="SULFUR CARRIER PROTEIN TUSA"/>
    <property type="match status" value="1"/>
</dbReference>
<dbReference type="InterPro" id="IPR001455">
    <property type="entry name" value="TusA-like"/>
</dbReference>
<feature type="domain" description="UPF0033" evidence="2">
    <location>
        <begin position="14"/>
        <end position="83"/>
    </location>
</feature>
<reference evidence="3" key="1">
    <citation type="submission" date="2022-05" db="EMBL/GenBank/DDBJ databases">
        <authorList>
            <person name="Sun H.-N."/>
        </authorList>
    </citation>
    <scope>NUCLEOTIDE SEQUENCE</scope>
    <source>
        <strain evidence="3">HB14</strain>
    </source>
</reference>
<dbReference type="Proteomes" id="UP001139319">
    <property type="component" value="Unassembled WGS sequence"/>
</dbReference>
<dbReference type="EMBL" id="JAMFTH010000001">
    <property type="protein sequence ID" value="MCP8898760.1"/>
    <property type="molecule type" value="Genomic_DNA"/>
</dbReference>
<organism evidence="3 4">
    <name type="scientific">Gilvimarinus xylanilyticus</name>
    <dbReference type="NCBI Taxonomy" id="2944139"/>
    <lineage>
        <taxon>Bacteria</taxon>
        <taxon>Pseudomonadati</taxon>
        <taxon>Pseudomonadota</taxon>
        <taxon>Gammaproteobacteria</taxon>
        <taxon>Cellvibrionales</taxon>
        <taxon>Cellvibrionaceae</taxon>
        <taxon>Gilvimarinus</taxon>
    </lineage>
</organism>
<accession>A0A9X2I1S3</accession>
<gene>
    <name evidence="3" type="ORF">M6D89_05540</name>
</gene>
<evidence type="ECO:0000259" key="2">
    <source>
        <dbReference type="Pfam" id="PF01206"/>
    </source>
</evidence>
<evidence type="ECO:0000256" key="1">
    <source>
        <dbReference type="ARBA" id="ARBA00008984"/>
    </source>
</evidence>
<name>A0A9X2I1S3_9GAMM</name>